<dbReference type="InterPro" id="IPR046219">
    <property type="entry name" value="DUF6252"/>
</dbReference>
<dbReference type="KEGG" id="spib:G8759_29660"/>
<keyword evidence="3" id="KW-1185">Reference proteome</keyword>
<reference evidence="2 3" key="1">
    <citation type="submission" date="2020-03" db="EMBL/GenBank/DDBJ databases">
        <authorList>
            <person name="Kim M.K."/>
        </authorList>
    </citation>
    <scope>NUCLEOTIDE SEQUENCE [LARGE SCALE GENOMIC DNA]</scope>
    <source>
        <strain evidence="2 3">BT328</strain>
    </source>
</reference>
<dbReference type="Proteomes" id="UP000501802">
    <property type="component" value="Chromosome"/>
</dbReference>
<dbReference type="RefSeq" id="WP_167216485.1">
    <property type="nucleotide sequence ID" value="NZ_CP050063.1"/>
</dbReference>
<proteinExistence type="predicted"/>
<gene>
    <name evidence="2" type="ORF">G8759_29660</name>
</gene>
<evidence type="ECO:0000313" key="2">
    <source>
        <dbReference type="EMBL" id="QIP16518.1"/>
    </source>
</evidence>
<feature type="chain" id="PRO_5026067305" description="DUF3224 domain-containing protein" evidence="1">
    <location>
        <begin position="26"/>
        <end position="178"/>
    </location>
</feature>
<protein>
    <recommendedName>
        <fullName evidence="4">DUF3224 domain-containing protein</fullName>
    </recommendedName>
</protein>
<dbReference type="Pfam" id="PF19765">
    <property type="entry name" value="DUF6252"/>
    <property type="match status" value="1"/>
</dbReference>
<evidence type="ECO:0008006" key="4">
    <source>
        <dbReference type="Google" id="ProtNLM"/>
    </source>
</evidence>
<feature type="signal peptide" evidence="1">
    <location>
        <begin position="1"/>
        <end position="25"/>
    </location>
</feature>
<evidence type="ECO:0000313" key="3">
    <source>
        <dbReference type="Proteomes" id="UP000501802"/>
    </source>
</evidence>
<dbReference type="EMBL" id="CP050063">
    <property type="protein sequence ID" value="QIP16518.1"/>
    <property type="molecule type" value="Genomic_DNA"/>
</dbReference>
<sequence length="178" mass="18878">MKTANLVFLLTVSATLCLCSCSKKSDDVMPAQTTNTSPTAPVTSQTTPAQSTTLALGGFQVKVDGYLYTPDLNYALTNSPADKDYFGIYGLDSKTGNLVALLLPKTVGEGTFPINKVNMGIITVNNYDYSTRNEGTGTVTITKKTATNVIGTFSFTAYDASGLYKGTLTEGSFNVAFK</sequence>
<evidence type="ECO:0000256" key="1">
    <source>
        <dbReference type="SAM" id="SignalP"/>
    </source>
</evidence>
<organism evidence="2 3">
    <name type="scientific">Spirosoma aureum</name>
    <dbReference type="NCBI Taxonomy" id="2692134"/>
    <lineage>
        <taxon>Bacteria</taxon>
        <taxon>Pseudomonadati</taxon>
        <taxon>Bacteroidota</taxon>
        <taxon>Cytophagia</taxon>
        <taxon>Cytophagales</taxon>
        <taxon>Cytophagaceae</taxon>
        <taxon>Spirosoma</taxon>
    </lineage>
</organism>
<name>A0A6G9AVY1_9BACT</name>
<accession>A0A6G9AVY1</accession>
<keyword evidence="1" id="KW-0732">Signal</keyword>
<dbReference type="AlphaFoldDB" id="A0A6G9AVY1"/>